<evidence type="ECO:0000256" key="3">
    <source>
        <dbReference type="PROSITE-ProRule" id="PRU00221"/>
    </source>
</evidence>
<dbReference type="PROSITE" id="PS00678">
    <property type="entry name" value="WD_REPEATS_1"/>
    <property type="match status" value="1"/>
</dbReference>
<keyword evidence="2" id="KW-0677">Repeat</keyword>
<dbReference type="SMART" id="SM01052">
    <property type="entry name" value="CAP_GLY"/>
    <property type="match status" value="1"/>
</dbReference>
<organism evidence="5">
    <name type="scientific">Mucochytrium quahogii</name>
    <dbReference type="NCBI Taxonomy" id="96639"/>
    <lineage>
        <taxon>Eukaryota</taxon>
        <taxon>Sar</taxon>
        <taxon>Stramenopiles</taxon>
        <taxon>Bigyra</taxon>
        <taxon>Labyrinthulomycetes</taxon>
        <taxon>Thraustochytrida</taxon>
        <taxon>Thraustochytriidae</taxon>
        <taxon>Mucochytrium</taxon>
    </lineage>
</organism>
<feature type="repeat" description="WD" evidence="3">
    <location>
        <begin position="251"/>
        <end position="292"/>
    </location>
</feature>
<evidence type="ECO:0000259" key="4">
    <source>
        <dbReference type="PROSITE" id="PS50245"/>
    </source>
</evidence>
<dbReference type="InterPro" id="IPR036322">
    <property type="entry name" value="WD40_repeat_dom_sf"/>
</dbReference>
<dbReference type="InterPro" id="IPR001680">
    <property type="entry name" value="WD40_rpt"/>
</dbReference>
<dbReference type="PROSITE" id="PS50245">
    <property type="entry name" value="CAP_GLY_2"/>
    <property type="match status" value="1"/>
</dbReference>
<accession>A0A7S2W2E0</accession>
<feature type="repeat" description="WD" evidence="3">
    <location>
        <begin position="348"/>
        <end position="374"/>
    </location>
</feature>
<dbReference type="Pfam" id="PF01302">
    <property type="entry name" value="CAP_GLY"/>
    <property type="match status" value="1"/>
</dbReference>
<dbReference type="InterPro" id="IPR036859">
    <property type="entry name" value="CAP-Gly_dom_sf"/>
</dbReference>
<dbReference type="PANTHER" id="PTHR19848:SF7">
    <property type="entry name" value="F-BOX AND WD-40 DOMAIN PROTEIN 7"/>
    <property type="match status" value="1"/>
</dbReference>
<dbReference type="SUPFAM" id="SSF50978">
    <property type="entry name" value="WD40 repeat-like"/>
    <property type="match status" value="1"/>
</dbReference>
<name>A0A7S2W2E0_9STRA</name>
<evidence type="ECO:0000256" key="2">
    <source>
        <dbReference type="ARBA" id="ARBA00022737"/>
    </source>
</evidence>
<evidence type="ECO:0000256" key="1">
    <source>
        <dbReference type="ARBA" id="ARBA00022574"/>
    </source>
</evidence>
<dbReference type="PROSITE" id="PS00845">
    <property type="entry name" value="CAP_GLY_1"/>
    <property type="match status" value="1"/>
</dbReference>
<dbReference type="InterPro" id="IPR019775">
    <property type="entry name" value="WD40_repeat_CS"/>
</dbReference>
<dbReference type="PROSITE" id="PS50294">
    <property type="entry name" value="WD_REPEATS_REGION"/>
    <property type="match status" value="2"/>
</dbReference>
<keyword evidence="1 3" id="KW-0853">WD repeat</keyword>
<dbReference type="CDD" id="cd00200">
    <property type="entry name" value="WD40"/>
    <property type="match status" value="1"/>
</dbReference>
<dbReference type="InterPro" id="IPR020472">
    <property type="entry name" value="WD40_PAC1"/>
</dbReference>
<dbReference type="InterPro" id="IPR015943">
    <property type="entry name" value="WD40/YVTN_repeat-like_dom_sf"/>
</dbReference>
<dbReference type="PROSITE" id="PS50082">
    <property type="entry name" value="WD_REPEATS_2"/>
    <property type="match status" value="3"/>
</dbReference>
<dbReference type="EMBL" id="HBHK01000800">
    <property type="protein sequence ID" value="CAD9662939.1"/>
    <property type="molecule type" value="Transcribed_RNA"/>
</dbReference>
<gene>
    <name evidence="5" type="ORF">QSP1433_LOCUS494</name>
</gene>
<dbReference type="Gene3D" id="2.30.30.190">
    <property type="entry name" value="CAP Gly-rich-like domain"/>
    <property type="match status" value="1"/>
</dbReference>
<dbReference type="SUPFAM" id="SSF74924">
    <property type="entry name" value="Cap-Gly domain"/>
    <property type="match status" value="1"/>
</dbReference>
<feature type="domain" description="CAP-Gly" evidence="4">
    <location>
        <begin position="25"/>
        <end position="67"/>
    </location>
</feature>
<dbReference type="Gene3D" id="2.130.10.10">
    <property type="entry name" value="YVTN repeat-like/Quinoprotein amine dehydrogenase"/>
    <property type="match status" value="2"/>
</dbReference>
<dbReference type="AlphaFoldDB" id="A0A7S2W2E0"/>
<feature type="repeat" description="WD" evidence="3">
    <location>
        <begin position="293"/>
        <end position="324"/>
    </location>
</feature>
<protein>
    <recommendedName>
        <fullName evidence="4">CAP-Gly domain-containing protein</fullName>
    </recommendedName>
</protein>
<evidence type="ECO:0000313" key="5">
    <source>
        <dbReference type="EMBL" id="CAD9662939.1"/>
    </source>
</evidence>
<dbReference type="Pfam" id="PF00400">
    <property type="entry name" value="WD40"/>
    <property type="match status" value="4"/>
</dbReference>
<dbReference type="PANTHER" id="PTHR19848">
    <property type="entry name" value="WD40 REPEAT PROTEIN"/>
    <property type="match status" value="1"/>
</dbReference>
<sequence>MPGLKPGRRVQIKSSGETGYVAYIGRLQGKSGEFIGVSLDRPVGKNDGSVNGKRYFDCGPNRGTFVREENVHVISSNASRGSGKGEQVLGKYSAARSHELTEEYMEEFEKGFAQLAGPGKSDPFVEEKNPIARSFDPGEFESKYEPRFEQSRCDWGQGPTNPEGNVFDASDQPLMCAALSPDGRECVVGGCDHGLRVFEVSTGREKRNLFTKRFGHREWVTDCTYCPDGSILSAGMDSKMCLWKGTRCTDLEGHRGSISKTLVTENGRNAISCSYDKTVRVWSLSRSQESGCFKGHKSPILEMALNQGILFTGSRDGMVMAWDLGGGSGFKLRDQKQNGHVTSLTTLDDTLFVSGDQSGTVRIWDVRDPSANTVSAGVHSGGAVNAISSTTNGDLVTAGADKAISYIDPRQLSRPIYRVENHKDFIYSLALTSTHILSGSGDGLLLVHELSTGRLNYGLGANTAGVRCILTSSDYMIAAGDDGKAMTYFF</sequence>
<dbReference type="PRINTS" id="PR00320">
    <property type="entry name" value="GPROTEINBRPT"/>
</dbReference>
<reference evidence="5" key="1">
    <citation type="submission" date="2021-01" db="EMBL/GenBank/DDBJ databases">
        <authorList>
            <person name="Corre E."/>
            <person name="Pelletier E."/>
            <person name="Niang G."/>
            <person name="Scheremetjew M."/>
            <person name="Finn R."/>
            <person name="Kale V."/>
            <person name="Holt S."/>
            <person name="Cochrane G."/>
            <person name="Meng A."/>
            <person name="Brown T."/>
            <person name="Cohen L."/>
        </authorList>
    </citation>
    <scope>NUCLEOTIDE SEQUENCE</scope>
    <source>
        <strain evidence="5">NY070348D</strain>
    </source>
</reference>
<dbReference type="SMART" id="SM00320">
    <property type="entry name" value="WD40"/>
    <property type="match status" value="8"/>
</dbReference>
<dbReference type="InterPro" id="IPR000938">
    <property type="entry name" value="CAP-Gly_domain"/>
</dbReference>
<proteinExistence type="predicted"/>